<reference evidence="1" key="1">
    <citation type="submission" date="2024-06" db="EMBL/GenBank/DDBJ databases">
        <title>Sequencing and assembly of the genome of Dyadobacter sp. strain 676, a symbiont of Cyamopsis tetragonoloba.</title>
        <authorList>
            <person name="Guro P."/>
            <person name="Sazanova A."/>
            <person name="Kuznetsova I."/>
            <person name="Belimov A."/>
            <person name="Safronova V."/>
        </authorList>
    </citation>
    <scope>NUCLEOTIDE SEQUENCE</scope>
    <source>
        <strain evidence="1">676</strain>
    </source>
</reference>
<organism evidence="1">
    <name type="scientific">Dyadobacter sp. 676</name>
    <dbReference type="NCBI Taxonomy" id="3088362"/>
    <lineage>
        <taxon>Bacteria</taxon>
        <taxon>Pseudomonadati</taxon>
        <taxon>Bacteroidota</taxon>
        <taxon>Cytophagia</taxon>
        <taxon>Cytophagales</taxon>
        <taxon>Spirosomataceae</taxon>
        <taxon>Dyadobacter</taxon>
    </lineage>
</organism>
<proteinExistence type="predicted"/>
<dbReference type="RefSeq" id="WP_353720175.1">
    <property type="nucleotide sequence ID" value="NZ_CP159289.1"/>
</dbReference>
<evidence type="ECO:0000313" key="1">
    <source>
        <dbReference type="EMBL" id="XCH24868.1"/>
    </source>
</evidence>
<name>A0AAU8FMU0_9BACT</name>
<protein>
    <submittedName>
        <fullName evidence="1">Uncharacterized protein</fullName>
    </submittedName>
</protein>
<accession>A0AAU8FMU0</accession>
<dbReference type="EMBL" id="CP159289">
    <property type="protein sequence ID" value="XCH24868.1"/>
    <property type="molecule type" value="Genomic_DNA"/>
</dbReference>
<sequence length="129" mass="14545">MDDKQKRALALLGLGVGAVLIATSRPRKVSKYVQQAGTMTAIQLAQAYRELVSSPLRVFINPTDESNPETGMPWAVDLAHYTKSYEAVKAEYLKYYGRDLSEDLIAWFYPAELSQYVDALWKAHQQVMS</sequence>
<gene>
    <name evidence="1" type="ORF">ABV298_00095</name>
</gene>
<dbReference type="AlphaFoldDB" id="A0AAU8FMU0"/>